<dbReference type="AlphaFoldDB" id="A0ABD5YSL6"/>
<sequence length="90" mass="9917">MDENSDKSSVFTEELRSIIKNSLPILRYAFAVELGLLTLSLIVLLLLDGGTASYYVVQLNIAILLAVLLPTAVVLYVFDAPDENQRDMVS</sequence>
<feature type="transmembrane region" description="Helical" evidence="1">
    <location>
        <begin position="53"/>
        <end position="78"/>
    </location>
</feature>
<reference evidence="2 3" key="1">
    <citation type="journal article" date="2019" name="Int. J. Syst. Evol. Microbiol.">
        <title>The Global Catalogue of Microorganisms (GCM) 10K type strain sequencing project: providing services to taxonomists for standard genome sequencing and annotation.</title>
        <authorList>
            <consortium name="The Broad Institute Genomics Platform"/>
            <consortium name="The Broad Institute Genome Sequencing Center for Infectious Disease"/>
            <person name="Wu L."/>
            <person name="Ma J."/>
        </authorList>
    </citation>
    <scope>NUCLEOTIDE SEQUENCE [LARGE SCALE GENOMIC DNA]</scope>
    <source>
        <strain evidence="2 3">RDMS1</strain>
    </source>
</reference>
<evidence type="ECO:0000313" key="2">
    <source>
        <dbReference type="EMBL" id="MFC7192213.1"/>
    </source>
</evidence>
<dbReference type="EMBL" id="JBHTAX010000004">
    <property type="protein sequence ID" value="MFC7192213.1"/>
    <property type="molecule type" value="Genomic_DNA"/>
</dbReference>
<dbReference type="RefSeq" id="WP_264556286.1">
    <property type="nucleotide sequence ID" value="NZ_CP109980.1"/>
</dbReference>
<name>A0ABD5YSL6_9EURY</name>
<evidence type="ECO:0000313" key="3">
    <source>
        <dbReference type="Proteomes" id="UP001596417"/>
    </source>
</evidence>
<evidence type="ECO:0000256" key="1">
    <source>
        <dbReference type="SAM" id="Phobius"/>
    </source>
</evidence>
<keyword evidence="1" id="KW-1133">Transmembrane helix</keyword>
<accession>A0ABD5YSL6</accession>
<comment type="caution">
    <text evidence="2">The sequence shown here is derived from an EMBL/GenBank/DDBJ whole genome shotgun (WGS) entry which is preliminary data.</text>
</comment>
<keyword evidence="3" id="KW-1185">Reference proteome</keyword>
<gene>
    <name evidence="2" type="ORF">ACFQL7_21940</name>
</gene>
<dbReference type="GeneID" id="76201882"/>
<organism evidence="2 3">
    <name type="scientific">Halocatena marina</name>
    <dbReference type="NCBI Taxonomy" id="2934937"/>
    <lineage>
        <taxon>Archaea</taxon>
        <taxon>Methanobacteriati</taxon>
        <taxon>Methanobacteriota</taxon>
        <taxon>Stenosarchaea group</taxon>
        <taxon>Halobacteria</taxon>
        <taxon>Halobacteriales</taxon>
        <taxon>Natronomonadaceae</taxon>
        <taxon>Halocatena</taxon>
    </lineage>
</organism>
<keyword evidence="1" id="KW-0472">Membrane</keyword>
<feature type="transmembrane region" description="Helical" evidence="1">
    <location>
        <begin position="25"/>
        <end position="47"/>
    </location>
</feature>
<proteinExistence type="predicted"/>
<protein>
    <submittedName>
        <fullName evidence="2">Uncharacterized protein</fullName>
    </submittedName>
</protein>
<dbReference type="Proteomes" id="UP001596417">
    <property type="component" value="Unassembled WGS sequence"/>
</dbReference>
<keyword evidence="1" id="KW-0812">Transmembrane</keyword>